<name>A0A8J2H5W7_COTCN</name>
<keyword evidence="1" id="KW-0472">Membrane</keyword>
<proteinExistence type="predicted"/>
<accession>A0A8J2H5W7</accession>
<dbReference type="OrthoDB" id="6614503at2759"/>
<gene>
    <name evidence="3" type="ORF">HICCMSTLAB_LOCUS2449</name>
</gene>
<protein>
    <submittedName>
        <fullName evidence="3">Uncharacterized protein</fullName>
    </submittedName>
</protein>
<evidence type="ECO:0000256" key="2">
    <source>
        <dbReference type="SAM" id="SignalP"/>
    </source>
</evidence>
<organism evidence="3 4">
    <name type="scientific">Cotesia congregata</name>
    <name type="common">Parasitoid wasp</name>
    <name type="synonym">Apanteles congregatus</name>
    <dbReference type="NCBI Taxonomy" id="51543"/>
    <lineage>
        <taxon>Eukaryota</taxon>
        <taxon>Metazoa</taxon>
        <taxon>Ecdysozoa</taxon>
        <taxon>Arthropoda</taxon>
        <taxon>Hexapoda</taxon>
        <taxon>Insecta</taxon>
        <taxon>Pterygota</taxon>
        <taxon>Neoptera</taxon>
        <taxon>Endopterygota</taxon>
        <taxon>Hymenoptera</taxon>
        <taxon>Apocrita</taxon>
        <taxon>Ichneumonoidea</taxon>
        <taxon>Braconidae</taxon>
        <taxon>Microgastrinae</taxon>
        <taxon>Cotesia</taxon>
    </lineage>
</organism>
<evidence type="ECO:0000313" key="3">
    <source>
        <dbReference type="EMBL" id="CAG5077412.1"/>
    </source>
</evidence>
<dbReference type="Proteomes" id="UP000786811">
    <property type="component" value="Unassembled WGS sequence"/>
</dbReference>
<reference evidence="3" key="1">
    <citation type="submission" date="2021-04" db="EMBL/GenBank/DDBJ databases">
        <authorList>
            <person name="Chebbi M.A.C M."/>
        </authorList>
    </citation>
    <scope>NUCLEOTIDE SEQUENCE</scope>
</reference>
<keyword evidence="1" id="KW-0812">Transmembrane</keyword>
<feature type="transmembrane region" description="Helical" evidence="1">
    <location>
        <begin position="305"/>
        <end position="327"/>
    </location>
</feature>
<comment type="caution">
    <text evidence="3">The sequence shown here is derived from an EMBL/GenBank/DDBJ whole genome shotgun (WGS) entry which is preliminary data.</text>
</comment>
<sequence>MIKCINVKAIVINFIFIVTLTNPSSLNEYSRTVDNKNNQNVGSVIFDKNDLKKTCWNNEQLTLLMSRKIFQDLLPEVETLDAENEEFPLLMVEYMDICLGMVKKSATGRIQQLLKRALADTLAGYLYTYILPMIRKSYYAGNILYEDAKELFDLYHEILGFMHTDGVGWIKPKNDIQYEGEPITVEPDPEACSNLVLYPESGALNIPVPFLDDNKNPTSIALPFQNESLFSLFTENSAFILLKYYKVGYGCMSSPREKRGGEETTQSSIDYEESDNPIVQLAPISPTSTCSPNEANKSTWSTWEIILICVIFAVLLWLLVGICVVCCRKNYSNYYRDGTPFAVVYKNDKCINQENVPSGRDARQSMWSWKKKNSDPGCPCGGEVDIEGREEEFISAMDYQNYMTNEVNERTKKIGFTLKPTVKSAPINYHDTDSVMSTSGRSNC</sequence>
<keyword evidence="4" id="KW-1185">Reference proteome</keyword>
<evidence type="ECO:0000256" key="1">
    <source>
        <dbReference type="SAM" id="Phobius"/>
    </source>
</evidence>
<dbReference type="AlphaFoldDB" id="A0A8J2H5W7"/>
<feature type="non-terminal residue" evidence="3">
    <location>
        <position position="1"/>
    </location>
</feature>
<feature type="signal peptide" evidence="2">
    <location>
        <begin position="1"/>
        <end position="21"/>
    </location>
</feature>
<feature type="chain" id="PRO_5035199814" evidence="2">
    <location>
        <begin position="22"/>
        <end position="444"/>
    </location>
</feature>
<keyword evidence="1" id="KW-1133">Transmembrane helix</keyword>
<keyword evidence="2" id="KW-0732">Signal</keyword>
<dbReference type="EMBL" id="CAJNRD030001117">
    <property type="protein sequence ID" value="CAG5077412.1"/>
    <property type="molecule type" value="Genomic_DNA"/>
</dbReference>
<evidence type="ECO:0000313" key="4">
    <source>
        <dbReference type="Proteomes" id="UP000786811"/>
    </source>
</evidence>